<evidence type="ECO:0000256" key="1">
    <source>
        <dbReference type="SAM" id="MobiDB-lite"/>
    </source>
</evidence>
<keyword evidence="4" id="KW-1185">Reference proteome</keyword>
<dbReference type="NCBIfam" id="TIGR01641">
    <property type="entry name" value="phageSPP1_gp7"/>
    <property type="match status" value="1"/>
</dbReference>
<dbReference type="Proteomes" id="UP000196536">
    <property type="component" value="Unassembled WGS sequence"/>
</dbReference>
<feature type="region of interest" description="Disordered" evidence="1">
    <location>
        <begin position="236"/>
        <end position="255"/>
    </location>
</feature>
<evidence type="ECO:0000313" key="4">
    <source>
        <dbReference type="Proteomes" id="UP000196536"/>
    </source>
</evidence>
<reference evidence="3 4" key="1">
    <citation type="submission" date="2017-05" db="EMBL/GenBank/DDBJ databases">
        <title>Acinetobacter populi ANC 5415 (= PBJ7), whole genome shotgun sequencing project.</title>
        <authorList>
            <person name="Nemec A."/>
            <person name="Radolfova-Krizova L."/>
        </authorList>
    </citation>
    <scope>NUCLEOTIDE SEQUENCE [LARGE SCALE GENOMIC DNA]</scope>
    <source>
        <strain evidence="3 4">PBJ7</strain>
    </source>
</reference>
<evidence type="ECO:0000313" key="3">
    <source>
        <dbReference type="EMBL" id="OUY07014.1"/>
    </source>
</evidence>
<organism evidence="3 4">
    <name type="scientific">Acinetobacter populi</name>
    <dbReference type="NCBI Taxonomy" id="1582270"/>
    <lineage>
        <taxon>Bacteria</taxon>
        <taxon>Pseudomonadati</taxon>
        <taxon>Pseudomonadota</taxon>
        <taxon>Gammaproteobacteria</taxon>
        <taxon>Moraxellales</taxon>
        <taxon>Moraxellaceae</taxon>
        <taxon>Acinetobacter</taxon>
    </lineage>
</organism>
<sequence length="271" mass="30849">MKKMTLIQLLKPQLQQIHKRKKGPKAKSKPIKVNRRTELYYTRQLLVISKFCQDQAKDLIIPTVGENIGDSWLDNMLSSFRQRIESFMVEIALPLATKIVIDVREEVDQQISNHSKAAIGVDLTAFYQAEDIQDTVDNNIRANVALIKSIPKQYADRIETLVLNALQTGQTNEELAKEIKKLGHSTDARARLIARDQMGKINSNITKTRHLSMGFESYTWQTAKDDRVRLDHQHKQGKTFRWDSPPSGGHPGESIGCRCTAVPNYEDILID</sequence>
<dbReference type="Pfam" id="PF04233">
    <property type="entry name" value="Phage_Mu_F"/>
    <property type="match status" value="1"/>
</dbReference>
<accession>A0A1Z9YXS8</accession>
<dbReference type="InterPro" id="IPR006528">
    <property type="entry name" value="Phage_head_morphogenesis_dom"/>
</dbReference>
<feature type="domain" description="Phage head morphogenesis" evidence="2">
    <location>
        <begin position="157"/>
        <end position="261"/>
    </location>
</feature>
<dbReference type="AlphaFoldDB" id="A0A1Z9YXS8"/>
<protein>
    <submittedName>
        <fullName evidence="3">Phage head morphogenesis protein</fullName>
    </submittedName>
</protein>
<name>A0A1Z9YXS8_9GAMM</name>
<evidence type="ECO:0000259" key="2">
    <source>
        <dbReference type="Pfam" id="PF04233"/>
    </source>
</evidence>
<comment type="caution">
    <text evidence="3">The sequence shown here is derived from an EMBL/GenBank/DDBJ whole genome shotgun (WGS) entry which is preliminary data.</text>
</comment>
<dbReference type="RefSeq" id="WP_245809126.1">
    <property type="nucleotide sequence ID" value="NZ_NEXX01000003.1"/>
</dbReference>
<dbReference type="EMBL" id="NEXX01000003">
    <property type="protein sequence ID" value="OUY07014.1"/>
    <property type="molecule type" value="Genomic_DNA"/>
</dbReference>
<proteinExistence type="predicted"/>
<gene>
    <name evidence="3" type="ORF">CAP51_09975</name>
</gene>